<accession>A0A317SF64</accession>
<dbReference type="EMBL" id="PYWC01000093">
    <property type="protein sequence ID" value="PWW72838.1"/>
    <property type="molecule type" value="Genomic_DNA"/>
</dbReference>
<sequence>MLTLNKWSWRDVYSSTSTNTIPDPVGKPPSTDFLGILPLREQVTMREQGLLVPNNDPHKPGLPLNSR</sequence>
<name>A0A317SF64_9PEZI</name>
<feature type="non-terminal residue" evidence="2">
    <location>
        <position position="67"/>
    </location>
</feature>
<evidence type="ECO:0000313" key="2">
    <source>
        <dbReference type="EMBL" id="PWW72838.1"/>
    </source>
</evidence>
<organism evidence="2 3">
    <name type="scientific">Tuber magnatum</name>
    <name type="common">white Piedmont truffle</name>
    <dbReference type="NCBI Taxonomy" id="42249"/>
    <lineage>
        <taxon>Eukaryota</taxon>
        <taxon>Fungi</taxon>
        <taxon>Dikarya</taxon>
        <taxon>Ascomycota</taxon>
        <taxon>Pezizomycotina</taxon>
        <taxon>Pezizomycetes</taxon>
        <taxon>Pezizales</taxon>
        <taxon>Tuberaceae</taxon>
        <taxon>Tuber</taxon>
    </lineage>
</organism>
<proteinExistence type="predicted"/>
<dbReference type="Proteomes" id="UP000246991">
    <property type="component" value="Unassembled WGS sequence"/>
</dbReference>
<protein>
    <submittedName>
        <fullName evidence="2">Uncharacterized protein</fullName>
    </submittedName>
</protein>
<feature type="region of interest" description="Disordered" evidence="1">
    <location>
        <begin position="48"/>
        <end position="67"/>
    </location>
</feature>
<gene>
    <name evidence="2" type="ORF">C7212DRAFT_334390</name>
</gene>
<dbReference type="AlphaFoldDB" id="A0A317SF64"/>
<evidence type="ECO:0000313" key="3">
    <source>
        <dbReference type="Proteomes" id="UP000246991"/>
    </source>
</evidence>
<evidence type="ECO:0000256" key="1">
    <source>
        <dbReference type="SAM" id="MobiDB-lite"/>
    </source>
</evidence>
<reference evidence="2 3" key="1">
    <citation type="submission" date="2018-03" db="EMBL/GenBank/DDBJ databases">
        <title>Genomes of Pezizomycetes fungi and the evolution of truffles.</title>
        <authorList>
            <person name="Murat C."/>
            <person name="Payen T."/>
            <person name="Noel B."/>
            <person name="Kuo A."/>
            <person name="Martin F.M."/>
        </authorList>
    </citation>
    <scope>NUCLEOTIDE SEQUENCE [LARGE SCALE GENOMIC DNA]</scope>
    <source>
        <strain evidence="2">091103-1</strain>
    </source>
</reference>
<comment type="caution">
    <text evidence="2">The sequence shown here is derived from an EMBL/GenBank/DDBJ whole genome shotgun (WGS) entry which is preliminary data.</text>
</comment>
<keyword evidence="3" id="KW-1185">Reference proteome</keyword>